<organism evidence="2">
    <name type="scientific">Nicotiana tabacum</name>
    <name type="common">Common tobacco</name>
    <dbReference type="NCBI Taxonomy" id="4097"/>
    <lineage>
        <taxon>Eukaryota</taxon>
        <taxon>Viridiplantae</taxon>
        <taxon>Streptophyta</taxon>
        <taxon>Embryophyta</taxon>
        <taxon>Tracheophyta</taxon>
        <taxon>Spermatophyta</taxon>
        <taxon>Magnoliopsida</taxon>
        <taxon>eudicotyledons</taxon>
        <taxon>Gunneridae</taxon>
        <taxon>Pentapetalae</taxon>
        <taxon>asterids</taxon>
        <taxon>lamiids</taxon>
        <taxon>Solanales</taxon>
        <taxon>Solanaceae</taxon>
        <taxon>Nicotianoideae</taxon>
        <taxon>Nicotianeae</taxon>
        <taxon>Nicotiana</taxon>
    </lineage>
</organism>
<sequence>MPSFRETCLRKSTCPCHRDLVARGRIRQDTHIVIILVYVDDLLITGSDIKLIQEAKHMLNNNFKIKDLGELKYFLGIEFARSFKGILMNQRKYALELISECSLGGGKPVITPLEQNQKLTCWSMTNYLNLTLIKRWKIEDLIRVQTLSQFMHALKDSHYEDALRVVKYVKSQPGLGLLMSSNKSRKITAFCDAN</sequence>
<dbReference type="InterPro" id="IPR043502">
    <property type="entry name" value="DNA/RNA_pol_sf"/>
</dbReference>
<dbReference type="AlphaFoldDB" id="A0A1S4ABK7"/>
<dbReference type="SUPFAM" id="SSF56672">
    <property type="entry name" value="DNA/RNA polymerases"/>
    <property type="match status" value="1"/>
</dbReference>
<gene>
    <name evidence="2" type="primary">LOC107795763</name>
</gene>
<evidence type="ECO:0000259" key="1">
    <source>
        <dbReference type="Pfam" id="PF07727"/>
    </source>
</evidence>
<feature type="domain" description="Reverse transcriptase Ty1/copia-type" evidence="1">
    <location>
        <begin position="31"/>
        <end position="114"/>
    </location>
</feature>
<dbReference type="KEGG" id="nta:107795763"/>
<name>A0A1S4ABK7_TOBAC</name>
<evidence type="ECO:0000313" key="2">
    <source>
        <dbReference type="RefSeq" id="XP_016473928.1"/>
    </source>
</evidence>
<dbReference type="OrthoDB" id="1301315at2759"/>
<proteinExistence type="predicted"/>
<dbReference type="RefSeq" id="XP_016473928.1">
    <property type="nucleotide sequence ID" value="XM_016618442.1"/>
</dbReference>
<dbReference type="InterPro" id="IPR013103">
    <property type="entry name" value="RVT_2"/>
</dbReference>
<dbReference type="PaxDb" id="4097-A0A1S4ABK7"/>
<dbReference type="Pfam" id="PF07727">
    <property type="entry name" value="RVT_2"/>
    <property type="match status" value="1"/>
</dbReference>
<dbReference type="PANTHER" id="PTHR11439:SF452">
    <property type="entry name" value="REVERSE TRANSCRIPTASE TY1_COPIA-TYPE DOMAIN-CONTAINING PROTEIN"/>
    <property type="match status" value="1"/>
</dbReference>
<reference evidence="2" key="1">
    <citation type="submission" date="2025-08" db="UniProtKB">
        <authorList>
            <consortium name="RefSeq"/>
        </authorList>
    </citation>
    <scope>IDENTIFICATION</scope>
</reference>
<accession>A0A1S4ABK7</accession>
<dbReference type="STRING" id="4097.A0A1S4ABK7"/>
<dbReference type="PANTHER" id="PTHR11439">
    <property type="entry name" value="GAG-POL-RELATED RETROTRANSPOSON"/>
    <property type="match status" value="1"/>
</dbReference>
<protein>
    <submittedName>
        <fullName evidence="2">Uncharacterized mitochondrial protein AtMg00810-like</fullName>
    </submittedName>
</protein>